<sequence>MDFVCFLLALAVHSMSWRTSSASPLRDRAAVTFRITDLTKSCSNENWIRKLNVHSVCENCMINVTVQRCDFPETSVSRISEYGILCDLIPNSSDLTDFVLDCGTKLSETCEASCLLSYRQRIPASSGSTFETVSRIAVGVTGIMVCLFILYILNRIRQKLRSPQGRQPLSQDDV</sequence>
<keyword evidence="2" id="KW-0732">Signal</keyword>
<dbReference type="KEGG" id="goe:100900397"/>
<feature type="signal peptide" evidence="2">
    <location>
        <begin position="1"/>
        <end position="22"/>
    </location>
</feature>
<dbReference type="RefSeq" id="XP_003742449.1">
    <property type="nucleotide sequence ID" value="XM_003742401.1"/>
</dbReference>
<reference evidence="4" key="1">
    <citation type="submission" date="2025-08" db="UniProtKB">
        <authorList>
            <consortium name="RefSeq"/>
        </authorList>
    </citation>
    <scope>IDENTIFICATION</scope>
</reference>
<proteinExistence type="predicted"/>
<evidence type="ECO:0000313" key="4">
    <source>
        <dbReference type="RefSeq" id="XP_003742449.1"/>
    </source>
</evidence>
<organism evidence="3 4">
    <name type="scientific">Galendromus occidentalis</name>
    <name type="common">western predatory mite</name>
    <dbReference type="NCBI Taxonomy" id="34638"/>
    <lineage>
        <taxon>Eukaryota</taxon>
        <taxon>Metazoa</taxon>
        <taxon>Ecdysozoa</taxon>
        <taxon>Arthropoda</taxon>
        <taxon>Chelicerata</taxon>
        <taxon>Arachnida</taxon>
        <taxon>Acari</taxon>
        <taxon>Parasitiformes</taxon>
        <taxon>Mesostigmata</taxon>
        <taxon>Gamasina</taxon>
        <taxon>Phytoseioidea</taxon>
        <taxon>Phytoseiidae</taxon>
        <taxon>Typhlodrominae</taxon>
        <taxon>Galendromus</taxon>
    </lineage>
</organism>
<name>A0AAJ6QSH5_9ACAR</name>
<keyword evidence="3" id="KW-1185">Reference proteome</keyword>
<feature type="chain" id="PRO_5042534523" evidence="2">
    <location>
        <begin position="23"/>
        <end position="174"/>
    </location>
</feature>
<evidence type="ECO:0000256" key="1">
    <source>
        <dbReference type="SAM" id="Phobius"/>
    </source>
</evidence>
<dbReference type="AlphaFoldDB" id="A0AAJ6QSH5"/>
<evidence type="ECO:0000313" key="3">
    <source>
        <dbReference type="Proteomes" id="UP000694867"/>
    </source>
</evidence>
<keyword evidence="1" id="KW-0472">Membrane</keyword>
<accession>A0AAJ6QSH5</accession>
<gene>
    <name evidence="4" type="primary">LOC100900397</name>
</gene>
<evidence type="ECO:0000256" key="2">
    <source>
        <dbReference type="SAM" id="SignalP"/>
    </source>
</evidence>
<dbReference type="Proteomes" id="UP000694867">
    <property type="component" value="Unplaced"/>
</dbReference>
<protein>
    <submittedName>
        <fullName evidence="4">Uncharacterized protein LOC100900397</fullName>
    </submittedName>
</protein>
<keyword evidence="1" id="KW-1133">Transmembrane helix</keyword>
<feature type="transmembrane region" description="Helical" evidence="1">
    <location>
        <begin position="133"/>
        <end position="153"/>
    </location>
</feature>
<keyword evidence="1" id="KW-0812">Transmembrane</keyword>
<dbReference type="GeneID" id="100900397"/>